<comment type="similarity">
    <text evidence="2 8">Belongs to the organo anion transporter (TC 2.A.60) family.</text>
</comment>
<evidence type="ECO:0000256" key="5">
    <source>
        <dbReference type="ARBA" id="ARBA00022989"/>
    </source>
</evidence>
<sequence length="746" mass="81933">MDNEKDAWMKMITKNGLCEKQNNQVVTKAPASHKKSDAGKIQRPLLNEKTDAAKLGDEYWEKENLRYGWGGFKPDCIQMFNTIRWYVFWVCVFSLFQGFIVNGVINAVITTLEKRYDLPSSKSGLIASSNDFFAFFLVLVISFYGSDRHKPKLIGIGVLVLGLGSFVFSLPQFFTGKYDFRGSDLEDFENVCKPGNATDTCAVASPYQQTSQQKMSSLSNYLYLFMLANALHGAGSTPMFTLGTSFIDENSRAEETPFFLGIIYCLASLGVAGGYIGGGQFLNIYVDAVTVATENIGITPMDPRWVGAWWIPFLISGTVMLIVVVPILGYPKQLPGSAKLQQERKSEASQAVANRKEQIGRDWRQFPRAMFNLVRNPTFLFLTLSACMEGMIISGVATFGGKFLQEKFNLPAAFASFVMGLITVPGAGGGMLLGGFIVKRGKLKCRGIIRLNMVCATLGLLISAVFWLQCPTQSIAGVSTDYVTGSPRATPVDLVSTCNVECGCSARTYEPVCGMDGNIYFTPCHAGCNGHFALMQGPMGPYKMYTNCSCVDEGLSYQNNMTPSSSSATTMVTTVITSITDSNENATGLAMGASQGVCMSDCQLLYVVAPLLFVGMMLTFMTCSPTQTATMRCVQENQRSIAIGLQWLFLRLLGTTPGPLMLGTIMDNACFVWQEVCGQQGNCWIYEKTSMGVKLFVWWIIVKVVSLCFNFAAQYFYKPPDISPNVTDEEEKSLTSSEQEIRVSVI</sequence>
<comment type="caution">
    <text evidence="8">Lacks conserved residue(s) required for the propagation of feature annotation.</text>
</comment>
<feature type="transmembrane region" description="Helical" evidence="8">
    <location>
        <begin position="604"/>
        <end position="623"/>
    </location>
</feature>
<dbReference type="Pfam" id="PF03137">
    <property type="entry name" value="OATP"/>
    <property type="match status" value="1"/>
</dbReference>
<dbReference type="AlphaFoldDB" id="A0A9D4DKA5"/>
<accession>A0A9D4DKA5</accession>
<dbReference type="GO" id="GO:0043252">
    <property type="term" value="P:sodium-independent organic anion transport"/>
    <property type="evidence" value="ECO:0007669"/>
    <property type="project" value="TreeGrafter"/>
</dbReference>
<dbReference type="SUPFAM" id="SSF103473">
    <property type="entry name" value="MFS general substrate transporter"/>
    <property type="match status" value="2"/>
</dbReference>
<comment type="caution">
    <text evidence="11">The sequence shown here is derived from an EMBL/GenBank/DDBJ whole genome shotgun (WGS) entry which is preliminary data.</text>
</comment>
<dbReference type="EMBL" id="JAIWYP010000010">
    <property type="protein sequence ID" value="KAH3750801.1"/>
    <property type="molecule type" value="Genomic_DNA"/>
</dbReference>
<dbReference type="SUPFAM" id="SSF100895">
    <property type="entry name" value="Kazal-type serine protease inhibitors"/>
    <property type="match status" value="1"/>
</dbReference>
<evidence type="ECO:0000313" key="11">
    <source>
        <dbReference type="EMBL" id="KAH3750801.1"/>
    </source>
</evidence>
<feature type="transmembrane region" description="Helical" evidence="8">
    <location>
        <begin position="86"/>
        <end position="105"/>
    </location>
</feature>
<dbReference type="Pfam" id="PF07648">
    <property type="entry name" value="Kazal_2"/>
    <property type="match status" value="1"/>
</dbReference>
<feature type="transmembrane region" description="Helical" evidence="8">
    <location>
        <begin position="125"/>
        <end position="146"/>
    </location>
</feature>
<evidence type="ECO:0000256" key="1">
    <source>
        <dbReference type="ARBA" id="ARBA00004651"/>
    </source>
</evidence>
<dbReference type="NCBIfam" id="TIGR00805">
    <property type="entry name" value="oat"/>
    <property type="match status" value="1"/>
</dbReference>
<dbReference type="InterPro" id="IPR004156">
    <property type="entry name" value="OATP"/>
</dbReference>
<feature type="region of interest" description="Disordered" evidence="9">
    <location>
        <begin position="727"/>
        <end position="746"/>
    </location>
</feature>
<evidence type="ECO:0000313" key="12">
    <source>
        <dbReference type="Proteomes" id="UP000828390"/>
    </source>
</evidence>
<feature type="transmembrane region" description="Helical" evidence="8">
    <location>
        <begin position="695"/>
        <end position="717"/>
    </location>
</feature>
<dbReference type="Proteomes" id="UP000828390">
    <property type="component" value="Unassembled WGS sequence"/>
</dbReference>
<dbReference type="Gene3D" id="1.20.1250.20">
    <property type="entry name" value="MFS general substrate transporter like domains"/>
    <property type="match status" value="1"/>
</dbReference>
<keyword evidence="12" id="KW-1185">Reference proteome</keyword>
<keyword evidence="6 8" id="KW-0472">Membrane</keyword>
<feature type="transmembrane region" description="Helical" evidence="8">
    <location>
        <begin position="378"/>
        <end position="400"/>
    </location>
</feature>
<evidence type="ECO:0000256" key="7">
    <source>
        <dbReference type="ARBA" id="ARBA00023157"/>
    </source>
</evidence>
<feature type="transmembrane region" description="Helical" evidence="8">
    <location>
        <begin position="309"/>
        <end position="330"/>
    </location>
</feature>
<evidence type="ECO:0000256" key="2">
    <source>
        <dbReference type="ARBA" id="ARBA00009657"/>
    </source>
</evidence>
<dbReference type="GO" id="GO:0006811">
    <property type="term" value="P:monoatomic ion transport"/>
    <property type="evidence" value="ECO:0007669"/>
    <property type="project" value="UniProtKB-KW"/>
</dbReference>
<feature type="transmembrane region" description="Helical" evidence="8">
    <location>
        <begin position="412"/>
        <end position="437"/>
    </location>
</feature>
<evidence type="ECO:0000256" key="8">
    <source>
        <dbReference type="RuleBase" id="RU362056"/>
    </source>
</evidence>
<name>A0A9D4DKA5_DREPO</name>
<keyword evidence="8" id="KW-0813">Transport</keyword>
<gene>
    <name evidence="11" type="ORF">DPMN_185335</name>
</gene>
<keyword evidence="5 8" id="KW-1133">Transmembrane helix</keyword>
<feature type="transmembrane region" description="Helical" evidence="8">
    <location>
        <begin position="153"/>
        <end position="174"/>
    </location>
</feature>
<dbReference type="InterPro" id="IPR002350">
    <property type="entry name" value="Kazal_dom"/>
</dbReference>
<keyword evidence="8" id="KW-0406">Ion transport</keyword>
<dbReference type="GO" id="GO:0015347">
    <property type="term" value="F:sodium-independent organic anion transmembrane transporter activity"/>
    <property type="evidence" value="ECO:0007669"/>
    <property type="project" value="TreeGrafter"/>
</dbReference>
<feature type="transmembrane region" description="Helical" evidence="8">
    <location>
        <begin position="221"/>
        <end position="246"/>
    </location>
</feature>
<reference evidence="11" key="2">
    <citation type="submission" date="2020-11" db="EMBL/GenBank/DDBJ databases">
        <authorList>
            <person name="McCartney M.A."/>
            <person name="Auch B."/>
            <person name="Kono T."/>
            <person name="Mallez S."/>
            <person name="Becker A."/>
            <person name="Gohl D.M."/>
            <person name="Silverstein K.A.T."/>
            <person name="Koren S."/>
            <person name="Bechman K.B."/>
            <person name="Herman A."/>
            <person name="Abrahante J.E."/>
            <person name="Garbe J."/>
        </authorList>
    </citation>
    <scope>NUCLEOTIDE SEQUENCE</scope>
    <source>
        <strain evidence="11">Duluth1</strain>
        <tissue evidence="11">Whole animal</tissue>
    </source>
</reference>
<keyword evidence="7" id="KW-1015">Disulfide bond</keyword>
<keyword evidence="3" id="KW-1003">Cell membrane</keyword>
<evidence type="ECO:0000256" key="9">
    <source>
        <dbReference type="SAM" id="MobiDB-lite"/>
    </source>
</evidence>
<evidence type="ECO:0000259" key="10">
    <source>
        <dbReference type="PROSITE" id="PS51465"/>
    </source>
</evidence>
<feature type="domain" description="Kazal-like" evidence="10">
    <location>
        <begin position="492"/>
        <end position="549"/>
    </location>
</feature>
<reference evidence="11" key="1">
    <citation type="journal article" date="2019" name="bioRxiv">
        <title>The Genome of the Zebra Mussel, Dreissena polymorpha: A Resource for Invasive Species Research.</title>
        <authorList>
            <person name="McCartney M.A."/>
            <person name="Auch B."/>
            <person name="Kono T."/>
            <person name="Mallez S."/>
            <person name="Zhang Y."/>
            <person name="Obille A."/>
            <person name="Becker A."/>
            <person name="Abrahante J.E."/>
            <person name="Garbe J."/>
            <person name="Badalamenti J.P."/>
            <person name="Herman A."/>
            <person name="Mangelson H."/>
            <person name="Liachko I."/>
            <person name="Sullivan S."/>
            <person name="Sone E.D."/>
            <person name="Koren S."/>
            <person name="Silverstein K.A.T."/>
            <person name="Beckman K.B."/>
            <person name="Gohl D.M."/>
        </authorList>
    </citation>
    <scope>NUCLEOTIDE SEQUENCE</scope>
    <source>
        <strain evidence="11">Duluth1</strain>
        <tissue evidence="11">Whole animal</tissue>
    </source>
</reference>
<feature type="transmembrane region" description="Helical" evidence="8">
    <location>
        <begin position="449"/>
        <end position="468"/>
    </location>
</feature>
<dbReference type="PANTHER" id="PTHR11388">
    <property type="entry name" value="ORGANIC ANION TRANSPORTER"/>
    <property type="match status" value="1"/>
</dbReference>
<feature type="transmembrane region" description="Helical" evidence="8">
    <location>
        <begin position="258"/>
        <end position="277"/>
    </location>
</feature>
<organism evidence="11 12">
    <name type="scientific">Dreissena polymorpha</name>
    <name type="common">Zebra mussel</name>
    <name type="synonym">Mytilus polymorpha</name>
    <dbReference type="NCBI Taxonomy" id="45954"/>
    <lineage>
        <taxon>Eukaryota</taxon>
        <taxon>Metazoa</taxon>
        <taxon>Spiralia</taxon>
        <taxon>Lophotrochozoa</taxon>
        <taxon>Mollusca</taxon>
        <taxon>Bivalvia</taxon>
        <taxon>Autobranchia</taxon>
        <taxon>Heteroconchia</taxon>
        <taxon>Euheterodonta</taxon>
        <taxon>Imparidentia</taxon>
        <taxon>Neoheterodontei</taxon>
        <taxon>Myida</taxon>
        <taxon>Dreissenoidea</taxon>
        <taxon>Dreissenidae</taxon>
        <taxon>Dreissena</taxon>
    </lineage>
</organism>
<evidence type="ECO:0000256" key="4">
    <source>
        <dbReference type="ARBA" id="ARBA00022692"/>
    </source>
</evidence>
<dbReference type="PROSITE" id="PS51465">
    <property type="entry name" value="KAZAL_2"/>
    <property type="match status" value="1"/>
</dbReference>
<comment type="subcellular location">
    <subcellularLocation>
        <location evidence="1 8">Cell membrane</location>
        <topology evidence="1 8">Multi-pass membrane protein</topology>
    </subcellularLocation>
</comment>
<dbReference type="GO" id="GO:0016323">
    <property type="term" value="C:basolateral plasma membrane"/>
    <property type="evidence" value="ECO:0007669"/>
    <property type="project" value="TreeGrafter"/>
</dbReference>
<evidence type="ECO:0000256" key="6">
    <source>
        <dbReference type="ARBA" id="ARBA00023136"/>
    </source>
</evidence>
<protein>
    <recommendedName>
        <fullName evidence="8">Solute carrier organic anion transporter family member</fullName>
    </recommendedName>
</protein>
<proteinExistence type="inferred from homology"/>
<dbReference type="InterPro" id="IPR036058">
    <property type="entry name" value="Kazal_dom_sf"/>
</dbReference>
<dbReference type="PANTHER" id="PTHR11388:SF100">
    <property type="entry name" value="SOLUTE CARRIER ORGANIC ANION TRANSPORTER FAMILY MEMBER 4A1"/>
    <property type="match status" value="1"/>
</dbReference>
<evidence type="ECO:0000256" key="3">
    <source>
        <dbReference type="ARBA" id="ARBA00022475"/>
    </source>
</evidence>
<dbReference type="InterPro" id="IPR036259">
    <property type="entry name" value="MFS_trans_sf"/>
</dbReference>
<keyword evidence="4 8" id="KW-0812">Transmembrane</keyword>